<dbReference type="PROSITE" id="PS50144">
    <property type="entry name" value="MATH"/>
    <property type="match status" value="1"/>
</dbReference>
<dbReference type="PANTHER" id="PTHR24413">
    <property type="entry name" value="SPECKLE-TYPE POZ PROTEIN"/>
    <property type="match status" value="1"/>
</dbReference>
<dbReference type="SMART" id="SM00225">
    <property type="entry name" value="BTB"/>
    <property type="match status" value="1"/>
</dbReference>
<dbReference type="InterPro" id="IPR008974">
    <property type="entry name" value="TRAF-like"/>
</dbReference>
<dbReference type="Proteomes" id="UP000499080">
    <property type="component" value="Unassembled WGS sequence"/>
</dbReference>
<name>A0A4Y2PI74_ARAVE</name>
<dbReference type="AlphaFoldDB" id="A0A4Y2PI74"/>
<organism evidence="3 4">
    <name type="scientific">Araneus ventricosus</name>
    <name type="common">Orbweaver spider</name>
    <name type="synonym">Epeira ventricosa</name>
    <dbReference type="NCBI Taxonomy" id="182803"/>
    <lineage>
        <taxon>Eukaryota</taxon>
        <taxon>Metazoa</taxon>
        <taxon>Ecdysozoa</taxon>
        <taxon>Arthropoda</taxon>
        <taxon>Chelicerata</taxon>
        <taxon>Arachnida</taxon>
        <taxon>Araneae</taxon>
        <taxon>Araneomorphae</taxon>
        <taxon>Entelegynae</taxon>
        <taxon>Araneoidea</taxon>
        <taxon>Araneidae</taxon>
        <taxon>Araneus</taxon>
    </lineage>
</organism>
<evidence type="ECO:0008006" key="5">
    <source>
        <dbReference type="Google" id="ProtNLM"/>
    </source>
</evidence>
<dbReference type="OrthoDB" id="6359816at2759"/>
<protein>
    <recommendedName>
        <fullName evidence="5">Speckle-type POZ protein</fullName>
    </recommendedName>
</protein>
<dbReference type="EMBL" id="BGPR01011386">
    <property type="protein sequence ID" value="GBN51044.1"/>
    <property type="molecule type" value="Genomic_DNA"/>
</dbReference>
<dbReference type="SUPFAM" id="SSF54695">
    <property type="entry name" value="POZ domain"/>
    <property type="match status" value="1"/>
</dbReference>
<evidence type="ECO:0000313" key="3">
    <source>
        <dbReference type="EMBL" id="GBN51044.1"/>
    </source>
</evidence>
<dbReference type="CDD" id="cd18186">
    <property type="entry name" value="BTB_POZ_ZBTB_KLHL-like"/>
    <property type="match status" value="1"/>
</dbReference>
<dbReference type="Gene3D" id="1.25.40.420">
    <property type="match status" value="1"/>
</dbReference>
<proteinExistence type="predicted"/>
<sequence>MADTQKDSNRKRVADDFILTYYEKIFVSEEWDAFTDAKPQLAAKTIGLKYKMNKEDHSSVWYISRIFPRLLEASTLHSILTMEEEYKRKCFFYKWRIENFNFCWQKTGEHLESPLFFIEPSPKTSWRLWLYPRGEDDGEYISCYLFRAEGGPEVIDVDFELSVSVGEQVVKPPVSFEKIYSFKNCQKEGEKSFALRREIFLRKPFWEERFTLTIGCRIFKRNGDRFKVTENFGRTTIAMERISGMDVFDDVTDLNPESDKDIEVKTQLEADPFISINLSHFDDSLTIKIHPKSCEKIKFAICKITVIKSWEKASPIEHVRSWVGEIKTDIWRYDVNLPLTKSAEQDVVANAQKTFFLHYDFAYSTGVEYANNELNDYGTDLWLENISILESSCKYVKKEESTDYLTAMDALKPSDTSKSFADMTITTKTTIFKVHKAVLSARSSKLAEMLKDNPENIELGDYRDGTVKRFLLFLYTDSVEDLYWQVAMDLYAMADKFKVEFLKKKCRSFLEINCDAKNVAQTLLLAVSFKDRPLKAHLMKYIVAHDEEVFSTNEWQSFAENYWFLAEECMLMKYRKKIPNL</sequence>
<accession>A0A4Y2PI74</accession>
<dbReference type="Pfam" id="PF22486">
    <property type="entry name" value="MATH_2"/>
    <property type="match status" value="1"/>
</dbReference>
<gene>
    <name evidence="3" type="ORF">AVEN_231843_1</name>
</gene>
<dbReference type="InterPro" id="IPR011333">
    <property type="entry name" value="SKP1/BTB/POZ_sf"/>
</dbReference>
<reference evidence="3 4" key="1">
    <citation type="journal article" date="2019" name="Sci. Rep.">
        <title>Orb-weaving spider Araneus ventricosus genome elucidates the spidroin gene catalogue.</title>
        <authorList>
            <person name="Kono N."/>
            <person name="Nakamura H."/>
            <person name="Ohtoshi R."/>
            <person name="Moran D.A.P."/>
            <person name="Shinohara A."/>
            <person name="Yoshida Y."/>
            <person name="Fujiwara M."/>
            <person name="Mori M."/>
            <person name="Tomita M."/>
            <person name="Arakawa K."/>
        </authorList>
    </citation>
    <scope>NUCLEOTIDE SEQUENCE [LARGE SCALE GENOMIC DNA]</scope>
</reference>
<dbReference type="InterPro" id="IPR000210">
    <property type="entry name" value="BTB/POZ_dom"/>
</dbReference>
<evidence type="ECO:0000313" key="4">
    <source>
        <dbReference type="Proteomes" id="UP000499080"/>
    </source>
</evidence>
<feature type="domain" description="MATH" evidence="2">
    <location>
        <begin position="90"/>
        <end position="205"/>
    </location>
</feature>
<evidence type="ECO:0000259" key="2">
    <source>
        <dbReference type="PROSITE" id="PS50144"/>
    </source>
</evidence>
<dbReference type="SUPFAM" id="SSF49599">
    <property type="entry name" value="TRAF domain-like"/>
    <property type="match status" value="1"/>
</dbReference>
<dbReference type="Gene3D" id="3.30.710.10">
    <property type="entry name" value="Potassium Channel Kv1.1, Chain A"/>
    <property type="match status" value="1"/>
</dbReference>
<feature type="domain" description="BTB" evidence="1">
    <location>
        <begin position="421"/>
        <end position="480"/>
    </location>
</feature>
<dbReference type="Pfam" id="PF00651">
    <property type="entry name" value="BTB"/>
    <property type="match status" value="1"/>
</dbReference>
<dbReference type="PROSITE" id="PS50097">
    <property type="entry name" value="BTB"/>
    <property type="match status" value="1"/>
</dbReference>
<evidence type="ECO:0000259" key="1">
    <source>
        <dbReference type="PROSITE" id="PS50097"/>
    </source>
</evidence>
<dbReference type="GO" id="GO:0030163">
    <property type="term" value="P:protein catabolic process"/>
    <property type="evidence" value="ECO:0007669"/>
    <property type="project" value="UniProtKB-ARBA"/>
</dbReference>
<comment type="caution">
    <text evidence="3">The sequence shown here is derived from an EMBL/GenBank/DDBJ whole genome shotgun (WGS) entry which is preliminary data.</text>
</comment>
<keyword evidence="4" id="KW-1185">Reference proteome</keyword>
<dbReference type="InterPro" id="IPR002083">
    <property type="entry name" value="MATH/TRAF_dom"/>
</dbReference>
<dbReference type="Gene3D" id="2.60.210.10">
    <property type="entry name" value="Apoptosis, Tumor Necrosis Factor Receptor Associated Protein 2, Chain A"/>
    <property type="match status" value="1"/>
</dbReference>